<keyword evidence="1" id="KW-0472">Membrane</keyword>
<accession>A0A5M6IYW6</accession>
<keyword evidence="3" id="KW-1185">Reference proteome</keyword>
<sequence length="211" mass="23540">MVRHFTTGSPSGHLLRRALSPLLVAVAVVIVLLEATVWRWLTALGRVLGRFAVFTALERLVARLSPGAVVAVFVLPFIPIVPLLKFGELWLIRHHHFVWAAIVIIGAKVVGAAFSTRVFAIARPKMLQVRWFARCDATVAQLLDLGHQALERLPGWRAAREYGHRLHLRARGAVLAAWRRLRQRTTRAGAGGLGRRLAAALRRERREGASW</sequence>
<evidence type="ECO:0000313" key="2">
    <source>
        <dbReference type="EMBL" id="KAA5612575.1"/>
    </source>
</evidence>
<feature type="transmembrane region" description="Helical" evidence="1">
    <location>
        <begin position="61"/>
        <end position="84"/>
    </location>
</feature>
<dbReference type="OrthoDB" id="7273660at2"/>
<feature type="transmembrane region" description="Helical" evidence="1">
    <location>
        <begin position="96"/>
        <end position="120"/>
    </location>
</feature>
<evidence type="ECO:0000256" key="1">
    <source>
        <dbReference type="SAM" id="Phobius"/>
    </source>
</evidence>
<protein>
    <submittedName>
        <fullName evidence="2">Uncharacterized protein</fullName>
    </submittedName>
</protein>
<evidence type="ECO:0000313" key="3">
    <source>
        <dbReference type="Proteomes" id="UP000325255"/>
    </source>
</evidence>
<proteinExistence type="predicted"/>
<feature type="transmembrane region" description="Helical" evidence="1">
    <location>
        <begin position="20"/>
        <end position="41"/>
    </location>
</feature>
<dbReference type="RefSeq" id="WP_150040390.1">
    <property type="nucleotide sequence ID" value="NZ_OW485601.1"/>
</dbReference>
<organism evidence="2 3">
    <name type="scientific">Rhodovastum atsumiense</name>
    <dbReference type="NCBI Taxonomy" id="504468"/>
    <lineage>
        <taxon>Bacteria</taxon>
        <taxon>Pseudomonadati</taxon>
        <taxon>Pseudomonadota</taxon>
        <taxon>Alphaproteobacteria</taxon>
        <taxon>Acetobacterales</taxon>
        <taxon>Acetobacteraceae</taxon>
        <taxon>Rhodovastum</taxon>
    </lineage>
</organism>
<name>A0A5M6IYW6_9PROT</name>
<keyword evidence="1" id="KW-1133">Transmembrane helix</keyword>
<dbReference type="Proteomes" id="UP000325255">
    <property type="component" value="Unassembled WGS sequence"/>
</dbReference>
<gene>
    <name evidence="2" type="ORF">F1189_08960</name>
</gene>
<reference evidence="2 3" key="1">
    <citation type="submission" date="2019-09" db="EMBL/GenBank/DDBJ databases">
        <title>Genome sequence of Rhodovastum atsumiense, a diverse member of the Acetobacteraceae family of non-sulfur purple photosynthetic bacteria.</title>
        <authorList>
            <person name="Meyer T."/>
            <person name="Kyndt J."/>
        </authorList>
    </citation>
    <scope>NUCLEOTIDE SEQUENCE [LARGE SCALE GENOMIC DNA]</scope>
    <source>
        <strain evidence="2 3">DSM 21279</strain>
    </source>
</reference>
<keyword evidence="1" id="KW-0812">Transmembrane</keyword>
<dbReference type="EMBL" id="VWPK01000011">
    <property type="protein sequence ID" value="KAA5612575.1"/>
    <property type="molecule type" value="Genomic_DNA"/>
</dbReference>
<comment type="caution">
    <text evidence="2">The sequence shown here is derived from an EMBL/GenBank/DDBJ whole genome shotgun (WGS) entry which is preliminary data.</text>
</comment>
<dbReference type="AlphaFoldDB" id="A0A5M6IYW6"/>